<dbReference type="OrthoDB" id="1572276at2759"/>
<evidence type="ECO:0000259" key="1">
    <source>
        <dbReference type="Pfam" id="PF10536"/>
    </source>
</evidence>
<dbReference type="PANTHER" id="PTHR46033">
    <property type="entry name" value="PROTEIN MAIN-LIKE 2"/>
    <property type="match status" value="1"/>
</dbReference>
<dbReference type="AlphaFoldDB" id="A0A834FU46"/>
<reference evidence="2" key="1">
    <citation type="submission" date="2019-11" db="EMBL/GenBank/DDBJ databases">
        <authorList>
            <person name="Liu Y."/>
            <person name="Hou J."/>
            <person name="Li T.-Q."/>
            <person name="Guan C.-H."/>
            <person name="Wu X."/>
            <person name="Wu H.-Z."/>
            <person name="Ling F."/>
            <person name="Zhang R."/>
            <person name="Shi X.-G."/>
            <person name="Ren J.-P."/>
            <person name="Chen E.-F."/>
            <person name="Sun J.-M."/>
        </authorList>
    </citation>
    <scope>NUCLEOTIDE SEQUENCE</scope>
    <source>
        <strain evidence="2">Adult_tree_wgs_1</strain>
        <tissue evidence="2">Leaves</tissue>
    </source>
</reference>
<keyword evidence="3" id="KW-1185">Reference proteome</keyword>
<dbReference type="GO" id="GO:0010073">
    <property type="term" value="P:meristem maintenance"/>
    <property type="evidence" value="ECO:0007669"/>
    <property type="project" value="InterPro"/>
</dbReference>
<dbReference type="EMBL" id="WJXA01000485">
    <property type="protein sequence ID" value="KAF7112492.1"/>
    <property type="molecule type" value="Genomic_DNA"/>
</dbReference>
<dbReference type="InterPro" id="IPR044824">
    <property type="entry name" value="MAIN-like"/>
</dbReference>
<dbReference type="Proteomes" id="UP000626092">
    <property type="component" value="Unassembled WGS sequence"/>
</dbReference>
<dbReference type="InterPro" id="IPR019557">
    <property type="entry name" value="AminoTfrase-like_pln_mobile"/>
</dbReference>
<protein>
    <recommendedName>
        <fullName evidence="1">Aminotransferase-like plant mobile domain-containing protein</fullName>
    </recommendedName>
</protein>
<organism evidence="2 3">
    <name type="scientific">Rhododendron simsii</name>
    <name type="common">Sims's rhododendron</name>
    <dbReference type="NCBI Taxonomy" id="118357"/>
    <lineage>
        <taxon>Eukaryota</taxon>
        <taxon>Viridiplantae</taxon>
        <taxon>Streptophyta</taxon>
        <taxon>Embryophyta</taxon>
        <taxon>Tracheophyta</taxon>
        <taxon>Spermatophyta</taxon>
        <taxon>Magnoliopsida</taxon>
        <taxon>eudicotyledons</taxon>
        <taxon>Gunneridae</taxon>
        <taxon>Pentapetalae</taxon>
        <taxon>asterids</taxon>
        <taxon>Ericales</taxon>
        <taxon>Ericaceae</taxon>
        <taxon>Ericoideae</taxon>
        <taxon>Rhodoreae</taxon>
        <taxon>Rhododendron</taxon>
    </lineage>
</organism>
<comment type="caution">
    <text evidence="2">The sequence shown here is derived from an EMBL/GenBank/DDBJ whole genome shotgun (WGS) entry which is preliminary data.</text>
</comment>
<dbReference type="Pfam" id="PF10536">
    <property type="entry name" value="PMD"/>
    <property type="match status" value="1"/>
</dbReference>
<feature type="domain" description="Aminotransferase-like plant mobile" evidence="1">
    <location>
        <begin position="9"/>
        <end position="182"/>
    </location>
</feature>
<evidence type="ECO:0000313" key="2">
    <source>
        <dbReference type="EMBL" id="KAF7112492.1"/>
    </source>
</evidence>
<accession>A0A834FU46</accession>
<dbReference type="PANTHER" id="PTHR46033:SF80">
    <property type="entry name" value="PROTEIN MAIN-LIKE 2-LIKE"/>
    <property type="match status" value="1"/>
</dbReference>
<sequence length="195" mass="23049">MFLHHLLGHLPNYQVWIWERFPVLGPNPNPLAYGEPRLARWHMLKKPNNENVEFSLATSGKCFLWRPYVMARTNQLIHILYGETGRWLLVSPRMVEVLESFGRCPRVSELVGLDCVEEYFPHRGAMQFGMDQDIPRKVVFCPKGNPEMAWQHYTRPISDAKLYIPPLWLNSHVTTRDLEWWKKTRWNEGCCKSEK</sequence>
<proteinExistence type="predicted"/>
<evidence type="ECO:0000313" key="3">
    <source>
        <dbReference type="Proteomes" id="UP000626092"/>
    </source>
</evidence>
<name>A0A834FU46_RHOSS</name>
<gene>
    <name evidence="2" type="ORF">RHSIM_RhsimUnG0224000</name>
</gene>